<accession>A0ABQ6MFR3</accession>
<organism evidence="2 3">
    <name type="scientific">Tetraparma gracilis</name>
    <dbReference type="NCBI Taxonomy" id="2962635"/>
    <lineage>
        <taxon>Eukaryota</taxon>
        <taxon>Sar</taxon>
        <taxon>Stramenopiles</taxon>
        <taxon>Ochrophyta</taxon>
        <taxon>Bolidophyceae</taxon>
        <taxon>Parmales</taxon>
        <taxon>Triparmaceae</taxon>
        <taxon>Tetraparma</taxon>
    </lineage>
</organism>
<feature type="region of interest" description="Disordered" evidence="1">
    <location>
        <begin position="113"/>
        <end position="161"/>
    </location>
</feature>
<evidence type="ECO:0000256" key="1">
    <source>
        <dbReference type="SAM" id="MobiDB-lite"/>
    </source>
</evidence>
<protein>
    <submittedName>
        <fullName evidence="2">Uncharacterized protein</fullName>
    </submittedName>
</protein>
<sequence>MLLEPDVGTIKKAAPASKKKKGGKAASPDSSSPNSRSPPPASALQLSAPLPPNEGYCAGCQRAQQSRKWVHRKLHSCSLGPCSAPSCRSNTGERCSELFKGFGFCSKHSSLPPPSSAAAPVPAPRAASSSSTGGGVLSSQNVTTTSSFPKRGKGEQSRKNLSGTITRATTSIFLPPCLIVKDGQIFNTLANSFVSIYRIAPPLESEVLDFRDIPAFVLEKMKRFEQVKWGEEECSDVYRSTGGIAEGKEKTISMFNNSKAEFSAARSHSDHCVSTTGGVSAIKFLLRDQLVTQDTAELLAVLGKCFQSSWRAMVEEGTIMCARGKHCTHADVAISTDQVGSWSVDLKMARAHIVEALVDLRTAGKLPLVSGWKVARLFMDPAFMNLEVIHRDENTPVSATAADISAIKTKVMREGQDWN</sequence>
<dbReference type="Proteomes" id="UP001165060">
    <property type="component" value="Unassembled WGS sequence"/>
</dbReference>
<feature type="compositionally biased region" description="Low complexity" evidence="1">
    <location>
        <begin position="116"/>
        <end position="131"/>
    </location>
</feature>
<feature type="region of interest" description="Disordered" evidence="1">
    <location>
        <begin position="1"/>
        <end position="48"/>
    </location>
</feature>
<name>A0ABQ6MFR3_9STRA</name>
<dbReference type="EMBL" id="BRYB01004071">
    <property type="protein sequence ID" value="GMI25247.1"/>
    <property type="molecule type" value="Genomic_DNA"/>
</dbReference>
<comment type="caution">
    <text evidence="2">The sequence shown here is derived from an EMBL/GenBank/DDBJ whole genome shotgun (WGS) entry which is preliminary data.</text>
</comment>
<proteinExistence type="predicted"/>
<feature type="compositionally biased region" description="Polar residues" evidence="1">
    <location>
        <begin position="137"/>
        <end position="148"/>
    </location>
</feature>
<keyword evidence="3" id="KW-1185">Reference proteome</keyword>
<evidence type="ECO:0000313" key="2">
    <source>
        <dbReference type="EMBL" id="GMI25247.1"/>
    </source>
</evidence>
<feature type="compositionally biased region" description="Low complexity" evidence="1">
    <location>
        <begin position="24"/>
        <end position="35"/>
    </location>
</feature>
<evidence type="ECO:0000313" key="3">
    <source>
        <dbReference type="Proteomes" id="UP001165060"/>
    </source>
</evidence>
<gene>
    <name evidence="2" type="ORF">TeGR_g5164</name>
</gene>
<reference evidence="2 3" key="1">
    <citation type="journal article" date="2023" name="Commun. Biol.">
        <title>Genome analysis of Parmales, the sister group of diatoms, reveals the evolutionary specialization of diatoms from phago-mixotrophs to photoautotrophs.</title>
        <authorList>
            <person name="Ban H."/>
            <person name="Sato S."/>
            <person name="Yoshikawa S."/>
            <person name="Yamada K."/>
            <person name="Nakamura Y."/>
            <person name="Ichinomiya M."/>
            <person name="Sato N."/>
            <person name="Blanc-Mathieu R."/>
            <person name="Endo H."/>
            <person name="Kuwata A."/>
            <person name="Ogata H."/>
        </authorList>
    </citation>
    <scope>NUCLEOTIDE SEQUENCE [LARGE SCALE GENOMIC DNA]</scope>
</reference>